<organism evidence="5 6">
    <name type="scientific">Candidatus Abzuiibacterium crystallinum</name>
    <dbReference type="NCBI Taxonomy" id="1974748"/>
    <lineage>
        <taxon>Bacteria</taxon>
        <taxon>Pseudomonadati</taxon>
        <taxon>Candidatus Omnitrophota</taxon>
        <taxon>Candidatus Abzuiibacterium</taxon>
    </lineage>
</organism>
<dbReference type="SMART" id="SM00382">
    <property type="entry name" value="AAA"/>
    <property type="match status" value="1"/>
</dbReference>
<dbReference type="PROSITE" id="PS00662">
    <property type="entry name" value="T2SP_E"/>
    <property type="match status" value="1"/>
</dbReference>
<evidence type="ECO:0000313" key="6">
    <source>
        <dbReference type="Proteomes" id="UP000230859"/>
    </source>
</evidence>
<sequence>MTTSLENCLIRVLKAKHTISDQDLNRLTQQHNLSGTKLSSLLVEEGLMNEKELTLLLSEEIEVPFLSLNLIKIQPDVVQLISRRISEQYEIIPIAKIGKVMTVGMTDPINVFAIDDLKELTGCVIRPVIITFKDYQAACDVYYSDTARIEEFFESDEVDADSIQVSTEVADEQIEVKELADQAPVIRMVNLILQEAIKRRASDIHFEPYQNKFRIRYRIDGVLREAFTPPRQMYGSILARLKIVSDLDITEKRLPQDGRFKAQFDKRQIDFRVSLLPTYHGEKAVLRVLDKSSLSVGLSHLGFTDETADKFNEMIKRPYGMILVTGPTGSGKSTTLYAILNEMNTNDRNIMTIEDPVEYQVKGITQTQVHPEIGLTFANGLRSLLRQSPDIILVGEIRDVETADIAVKAALTGHLLFSTLHTNTAAGTITRLMDMGIEPFLIASSLISATAQRLLRRICPNCREATEVPSEVLTRLDKAHHYIKDVKAYRGRGCTECNHTGYRGRIAAMEILVMDDELQQMVIDHKSSDDIEKVARRKGMHSLFENALETFKAGNTTLEEVLRVITSD</sequence>
<dbReference type="Gene3D" id="3.30.450.90">
    <property type="match status" value="1"/>
</dbReference>
<dbReference type="InterPro" id="IPR037257">
    <property type="entry name" value="T2SS_E_N_sf"/>
</dbReference>
<dbReference type="SUPFAM" id="SSF52540">
    <property type="entry name" value="P-loop containing nucleoside triphosphate hydrolases"/>
    <property type="match status" value="1"/>
</dbReference>
<name>A0A2H0LS67_9BACT</name>
<dbReference type="Gene3D" id="3.40.50.300">
    <property type="entry name" value="P-loop containing nucleotide triphosphate hydrolases"/>
    <property type="match status" value="1"/>
</dbReference>
<comment type="caution">
    <text evidence="5">The sequence shown here is derived from an EMBL/GenBank/DDBJ whole genome shotgun (WGS) entry which is preliminary data.</text>
</comment>
<dbReference type="CDD" id="cd01129">
    <property type="entry name" value="PulE-GspE-like"/>
    <property type="match status" value="1"/>
</dbReference>
<evidence type="ECO:0000313" key="5">
    <source>
        <dbReference type="EMBL" id="PIQ87238.1"/>
    </source>
</evidence>
<evidence type="ECO:0000259" key="4">
    <source>
        <dbReference type="PROSITE" id="PS00662"/>
    </source>
</evidence>
<dbReference type="InterPro" id="IPR007831">
    <property type="entry name" value="T2SS_GspE_N"/>
</dbReference>
<dbReference type="FunFam" id="3.40.50.300:FF:000398">
    <property type="entry name" value="Type IV pilus assembly ATPase PilB"/>
    <property type="match status" value="1"/>
</dbReference>
<dbReference type="InterPro" id="IPR001482">
    <property type="entry name" value="T2SS/T4SS_dom"/>
</dbReference>
<dbReference type="GO" id="GO:0005886">
    <property type="term" value="C:plasma membrane"/>
    <property type="evidence" value="ECO:0007669"/>
    <property type="project" value="TreeGrafter"/>
</dbReference>
<dbReference type="InterPro" id="IPR003593">
    <property type="entry name" value="AAA+_ATPase"/>
</dbReference>
<dbReference type="Pfam" id="PF05157">
    <property type="entry name" value="MshEN"/>
    <property type="match status" value="1"/>
</dbReference>
<accession>A0A2H0LS67</accession>
<dbReference type="Gene3D" id="3.30.300.160">
    <property type="entry name" value="Type II secretion system, protein E, N-terminal domain"/>
    <property type="match status" value="1"/>
</dbReference>
<keyword evidence="2" id="KW-0547">Nucleotide-binding</keyword>
<dbReference type="FunFam" id="3.30.450.90:FF:000001">
    <property type="entry name" value="Type II secretion system ATPase GspE"/>
    <property type="match status" value="1"/>
</dbReference>
<dbReference type="PANTHER" id="PTHR30258">
    <property type="entry name" value="TYPE II SECRETION SYSTEM PROTEIN GSPE-RELATED"/>
    <property type="match status" value="1"/>
</dbReference>
<dbReference type="GO" id="GO:0005524">
    <property type="term" value="F:ATP binding"/>
    <property type="evidence" value="ECO:0007669"/>
    <property type="project" value="UniProtKB-KW"/>
</dbReference>
<comment type="similarity">
    <text evidence="1">Belongs to the GSP E family.</text>
</comment>
<reference evidence="5 6" key="1">
    <citation type="submission" date="2017-09" db="EMBL/GenBank/DDBJ databases">
        <title>Depth-based differentiation of microbial function through sediment-hosted aquifers and enrichment of novel symbionts in the deep terrestrial subsurface.</title>
        <authorList>
            <person name="Probst A.J."/>
            <person name="Ladd B."/>
            <person name="Jarett J.K."/>
            <person name="Geller-Mcgrath D.E."/>
            <person name="Sieber C.M."/>
            <person name="Emerson J.B."/>
            <person name="Anantharaman K."/>
            <person name="Thomas B.C."/>
            <person name="Malmstrom R."/>
            <person name="Stieglmeier M."/>
            <person name="Klingl A."/>
            <person name="Woyke T."/>
            <person name="Ryan C.M."/>
            <person name="Banfield J.F."/>
        </authorList>
    </citation>
    <scope>NUCLEOTIDE SEQUENCE [LARGE SCALE GENOMIC DNA]</scope>
    <source>
        <strain evidence="5">CG11_big_fil_rev_8_21_14_0_20_45_26</strain>
    </source>
</reference>
<gene>
    <name evidence="5" type="ORF">COV74_01575</name>
</gene>
<dbReference type="Proteomes" id="UP000230859">
    <property type="component" value="Unassembled WGS sequence"/>
</dbReference>
<dbReference type="AlphaFoldDB" id="A0A2H0LS67"/>
<keyword evidence="3" id="KW-0067">ATP-binding</keyword>
<dbReference type="SUPFAM" id="SSF160246">
    <property type="entry name" value="EspE N-terminal domain-like"/>
    <property type="match status" value="1"/>
</dbReference>
<dbReference type="InterPro" id="IPR027417">
    <property type="entry name" value="P-loop_NTPase"/>
</dbReference>
<feature type="domain" description="Bacterial type II secretion system protein E" evidence="4">
    <location>
        <begin position="385"/>
        <end position="399"/>
    </location>
</feature>
<protein>
    <submittedName>
        <fullName evidence="5">Type II secretion system protein GspE</fullName>
    </submittedName>
</protein>
<dbReference type="EMBL" id="PCVY01000016">
    <property type="protein sequence ID" value="PIQ87238.1"/>
    <property type="molecule type" value="Genomic_DNA"/>
</dbReference>
<dbReference type="GO" id="GO:0016887">
    <property type="term" value="F:ATP hydrolysis activity"/>
    <property type="evidence" value="ECO:0007669"/>
    <property type="project" value="TreeGrafter"/>
</dbReference>
<evidence type="ECO:0000256" key="2">
    <source>
        <dbReference type="ARBA" id="ARBA00022741"/>
    </source>
</evidence>
<dbReference type="PANTHER" id="PTHR30258:SF1">
    <property type="entry name" value="PROTEIN TRANSPORT PROTEIN HOFB HOMOLOG"/>
    <property type="match status" value="1"/>
</dbReference>
<proteinExistence type="inferred from homology"/>
<evidence type="ECO:0000256" key="1">
    <source>
        <dbReference type="ARBA" id="ARBA00006611"/>
    </source>
</evidence>
<evidence type="ECO:0000256" key="3">
    <source>
        <dbReference type="ARBA" id="ARBA00022840"/>
    </source>
</evidence>
<dbReference type="Pfam" id="PF00437">
    <property type="entry name" value="T2SSE"/>
    <property type="match status" value="1"/>
</dbReference>